<protein>
    <submittedName>
        <fullName evidence="1">Homeodomain-like domain-containing protein</fullName>
    </submittedName>
</protein>
<keyword evidence="2" id="KW-1185">Reference proteome</keyword>
<dbReference type="Proteomes" id="UP000198504">
    <property type="component" value="Unassembled WGS sequence"/>
</dbReference>
<accession>A0A1H9FD10</accession>
<dbReference type="Pfam" id="PF13384">
    <property type="entry name" value="HTH_23"/>
    <property type="match status" value="1"/>
</dbReference>
<dbReference type="OrthoDB" id="3579809at2"/>
<sequence length="78" mass="8287">MVVDTTTPAEALDVASGATSSDPALGLRSVAALRRLADRLEDLQVARARERGWSWAEIAAALGVSKQAVHKKHAGPRR</sequence>
<keyword evidence="1" id="KW-0371">Homeobox</keyword>
<organism evidence="1 2">
    <name type="scientific">Microlunatus flavus</name>
    <dbReference type="NCBI Taxonomy" id="1036181"/>
    <lineage>
        <taxon>Bacteria</taxon>
        <taxon>Bacillati</taxon>
        <taxon>Actinomycetota</taxon>
        <taxon>Actinomycetes</taxon>
        <taxon>Propionibacteriales</taxon>
        <taxon>Propionibacteriaceae</taxon>
        <taxon>Microlunatus</taxon>
    </lineage>
</organism>
<dbReference type="AlphaFoldDB" id="A0A1H9FD10"/>
<gene>
    <name evidence="1" type="ORF">SAMN05421756_103233</name>
</gene>
<name>A0A1H9FD10_9ACTN</name>
<evidence type="ECO:0000313" key="1">
    <source>
        <dbReference type="EMBL" id="SEQ35792.1"/>
    </source>
</evidence>
<dbReference type="STRING" id="1036181.SAMN05421756_103233"/>
<reference evidence="2" key="1">
    <citation type="submission" date="2016-10" db="EMBL/GenBank/DDBJ databases">
        <authorList>
            <person name="Varghese N."/>
            <person name="Submissions S."/>
        </authorList>
    </citation>
    <scope>NUCLEOTIDE SEQUENCE [LARGE SCALE GENOMIC DNA]</scope>
    <source>
        <strain evidence="2">CGMCC 4.6856</strain>
    </source>
</reference>
<dbReference type="RefSeq" id="WP_091178961.1">
    <property type="nucleotide sequence ID" value="NZ_FOFA01000003.1"/>
</dbReference>
<keyword evidence="1" id="KW-0238">DNA-binding</keyword>
<dbReference type="GO" id="GO:0003677">
    <property type="term" value="F:DNA binding"/>
    <property type="evidence" value="ECO:0007669"/>
    <property type="project" value="UniProtKB-KW"/>
</dbReference>
<evidence type="ECO:0000313" key="2">
    <source>
        <dbReference type="Proteomes" id="UP000198504"/>
    </source>
</evidence>
<proteinExistence type="predicted"/>
<dbReference type="EMBL" id="FOFA01000003">
    <property type="protein sequence ID" value="SEQ35792.1"/>
    <property type="molecule type" value="Genomic_DNA"/>
</dbReference>